<dbReference type="Proteomes" id="UP000006039">
    <property type="component" value="Unassembled WGS sequence"/>
</dbReference>
<evidence type="ECO:0000313" key="3">
    <source>
        <dbReference type="Proteomes" id="UP000006039"/>
    </source>
</evidence>
<keyword evidence="3" id="KW-1185">Reference proteome</keyword>
<dbReference type="RefSeq" id="XP_009224371.1">
    <property type="nucleotide sequence ID" value="XM_009226107.1"/>
</dbReference>
<dbReference type="VEuPathDB" id="FungiDB:GGTG_08268"/>
<reference evidence="2" key="5">
    <citation type="submission" date="2018-04" db="UniProtKB">
        <authorList>
            <consortium name="EnsemblFungi"/>
        </authorList>
    </citation>
    <scope>IDENTIFICATION</scope>
    <source>
        <strain evidence="2">R3-111a-1</strain>
    </source>
</reference>
<reference evidence="1" key="2">
    <citation type="submission" date="2010-07" db="EMBL/GenBank/DDBJ databases">
        <authorList>
            <consortium name="The Broad Institute Genome Sequencing Platform"/>
            <consortium name="Broad Institute Genome Sequencing Center for Infectious Disease"/>
            <person name="Ma L.-J."/>
            <person name="Dead R."/>
            <person name="Young S."/>
            <person name="Zeng Q."/>
            <person name="Koehrsen M."/>
            <person name="Alvarado L."/>
            <person name="Berlin A."/>
            <person name="Chapman S.B."/>
            <person name="Chen Z."/>
            <person name="Freedman E."/>
            <person name="Gellesch M."/>
            <person name="Goldberg J."/>
            <person name="Griggs A."/>
            <person name="Gujja S."/>
            <person name="Heilman E.R."/>
            <person name="Heiman D."/>
            <person name="Hepburn T."/>
            <person name="Howarth C."/>
            <person name="Jen D."/>
            <person name="Larson L."/>
            <person name="Mehta T."/>
            <person name="Neiman D."/>
            <person name="Pearson M."/>
            <person name="Roberts A."/>
            <person name="Saif S."/>
            <person name="Shea T."/>
            <person name="Shenoy N."/>
            <person name="Sisk P."/>
            <person name="Stolte C."/>
            <person name="Sykes S."/>
            <person name="Walk T."/>
            <person name="White J."/>
            <person name="Yandava C."/>
            <person name="Haas B."/>
            <person name="Nusbaum C."/>
            <person name="Birren B."/>
        </authorList>
    </citation>
    <scope>NUCLEOTIDE SEQUENCE</scope>
    <source>
        <strain evidence="1">R3-111a-1</strain>
    </source>
</reference>
<reference evidence="2" key="4">
    <citation type="journal article" date="2015" name="G3 (Bethesda)">
        <title>Genome sequences of three phytopathogenic species of the Magnaporthaceae family of fungi.</title>
        <authorList>
            <person name="Okagaki L.H."/>
            <person name="Nunes C.C."/>
            <person name="Sailsbery J."/>
            <person name="Clay B."/>
            <person name="Brown D."/>
            <person name="John T."/>
            <person name="Oh Y."/>
            <person name="Young N."/>
            <person name="Fitzgerald M."/>
            <person name="Haas B.J."/>
            <person name="Zeng Q."/>
            <person name="Young S."/>
            <person name="Adiconis X."/>
            <person name="Fan L."/>
            <person name="Levin J.Z."/>
            <person name="Mitchell T.K."/>
            <person name="Okubara P.A."/>
            <person name="Farman M.L."/>
            <person name="Kohn L.M."/>
            <person name="Birren B."/>
            <person name="Ma L.-J."/>
            <person name="Dean R.A."/>
        </authorList>
    </citation>
    <scope>NUCLEOTIDE SEQUENCE</scope>
    <source>
        <strain evidence="2">R3-111a-1</strain>
    </source>
</reference>
<evidence type="ECO:0000313" key="1">
    <source>
        <dbReference type="EMBL" id="EJT74427.1"/>
    </source>
</evidence>
<reference evidence="1" key="3">
    <citation type="submission" date="2010-09" db="EMBL/GenBank/DDBJ databases">
        <title>Annotation of Gaeumannomyces graminis var. tritici R3-111a-1.</title>
        <authorList>
            <consortium name="The Broad Institute Genome Sequencing Platform"/>
            <person name="Ma L.-J."/>
            <person name="Dead R."/>
            <person name="Young S.K."/>
            <person name="Zeng Q."/>
            <person name="Gargeya S."/>
            <person name="Fitzgerald M."/>
            <person name="Haas B."/>
            <person name="Abouelleil A."/>
            <person name="Alvarado L."/>
            <person name="Arachchi H.M."/>
            <person name="Berlin A."/>
            <person name="Brown A."/>
            <person name="Chapman S.B."/>
            <person name="Chen Z."/>
            <person name="Dunbar C."/>
            <person name="Freedman E."/>
            <person name="Gearin G."/>
            <person name="Gellesch M."/>
            <person name="Goldberg J."/>
            <person name="Griggs A."/>
            <person name="Gujja S."/>
            <person name="Heiman D."/>
            <person name="Howarth C."/>
            <person name="Larson L."/>
            <person name="Lui A."/>
            <person name="MacDonald P.J.P."/>
            <person name="Mehta T."/>
            <person name="Montmayeur A."/>
            <person name="Murphy C."/>
            <person name="Neiman D."/>
            <person name="Pearson M."/>
            <person name="Priest M."/>
            <person name="Roberts A."/>
            <person name="Saif S."/>
            <person name="Shea T."/>
            <person name="Shenoy N."/>
            <person name="Sisk P."/>
            <person name="Stolte C."/>
            <person name="Sykes S."/>
            <person name="Yandava C."/>
            <person name="Wortman J."/>
            <person name="Nusbaum C."/>
            <person name="Birren B."/>
        </authorList>
    </citation>
    <scope>NUCLEOTIDE SEQUENCE</scope>
    <source>
        <strain evidence="1">R3-111a-1</strain>
    </source>
</reference>
<protein>
    <submittedName>
        <fullName evidence="1 2">Uncharacterized protein</fullName>
    </submittedName>
</protein>
<proteinExistence type="predicted"/>
<reference evidence="3" key="1">
    <citation type="submission" date="2010-07" db="EMBL/GenBank/DDBJ databases">
        <title>The genome sequence of Gaeumannomyces graminis var. tritici strain R3-111a-1.</title>
        <authorList>
            <consortium name="The Broad Institute Genome Sequencing Platform"/>
            <person name="Ma L.-J."/>
            <person name="Dead R."/>
            <person name="Young S."/>
            <person name="Zeng Q."/>
            <person name="Koehrsen M."/>
            <person name="Alvarado L."/>
            <person name="Berlin A."/>
            <person name="Chapman S.B."/>
            <person name="Chen Z."/>
            <person name="Freedman E."/>
            <person name="Gellesch M."/>
            <person name="Goldberg J."/>
            <person name="Griggs A."/>
            <person name="Gujja S."/>
            <person name="Heilman E.R."/>
            <person name="Heiman D."/>
            <person name="Hepburn T."/>
            <person name="Howarth C."/>
            <person name="Jen D."/>
            <person name="Larson L."/>
            <person name="Mehta T."/>
            <person name="Neiman D."/>
            <person name="Pearson M."/>
            <person name="Roberts A."/>
            <person name="Saif S."/>
            <person name="Shea T."/>
            <person name="Shenoy N."/>
            <person name="Sisk P."/>
            <person name="Stolte C."/>
            <person name="Sykes S."/>
            <person name="Walk T."/>
            <person name="White J."/>
            <person name="Yandava C."/>
            <person name="Haas B."/>
            <person name="Nusbaum C."/>
            <person name="Birren B."/>
        </authorList>
    </citation>
    <scope>NUCLEOTIDE SEQUENCE [LARGE SCALE GENOMIC DNA]</scope>
    <source>
        <strain evidence="3">R3-111a-1</strain>
    </source>
</reference>
<evidence type="ECO:0000313" key="2">
    <source>
        <dbReference type="EnsemblFungi" id="EJT74427"/>
    </source>
</evidence>
<dbReference type="GeneID" id="20348726"/>
<name>J3P431_GAET3</name>
<dbReference type="AlphaFoldDB" id="J3P431"/>
<sequence>MGVPGIRAPNPNIHRDTLHVLLIFQAKKSRTGNRIQRCIESRGYPLEVSEAHALYYLCAESPSLQRWDLCNQRDEMASWGSSKGAVKHGIQCS</sequence>
<dbReference type="EMBL" id="GL385398">
    <property type="protein sequence ID" value="EJT74427.1"/>
    <property type="molecule type" value="Genomic_DNA"/>
</dbReference>
<organism evidence="1">
    <name type="scientific">Gaeumannomyces tritici (strain R3-111a-1)</name>
    <name type="common">Wheat and barley take-all root rot fungus</name>
    <name type="synonym">Gaeumannomyces graminis var. tritici</name>
    <dbReference type="NCBI Taxonomy" id="644352"/>
    <lineage>
        <taxon>Eukaryota</taxon>
        <taxon>Fungi</taxon>
        <taxon>Dikarya</taxon>
        <taxon>Ascomycota</taxon>
        <taxon>Pezizomycotina</taxon>
        <taxon>Sordariomycetes</taxon>
        <taxon>Sordariomycetidae</taxon>
        <taxon>Magnaporthales</taxon>
        <taxon>Magnaporthaceae</taxon>
        <taxon>Gaeumannomyces</taxon>
    </lineage>
</organism>
<gene>
    <name evidence="2" type="primary">20348726</name>
    <name evidence="1" type="ORF">GGTG_08268</name>
</gene>
<dbReference type="HOGENOM" id="CLU_2399809_0_0_1"/>
<dbReference type="EnsemblFungi" id="EJT74427">
    <property type="protein sequence ID" value="EJT74427"/>
    <property type="gene ID" value="GGTG_08268"/>
</dbReference>
<accession>J3P431</accession>